<comment type="caution">
    <text evidence="5">The sequence shown here is derived from an EMBL/GenBank/DDBJ whole genome shotgun (WGS) entry which is preliminary data.</text>
</comment>
<dbReference type="PANTHER" id="PTHR22550:SF5">
    <property type="entry name" value="LEUCINE ZIPPER PROTEIN 4"/>
    <property type="match status" value="1"/>
</dbReference>
<evidence type="ECO:0000256" key="1">
    <source>
        <dbReference type="ARBA" id="ARBA00005278"/>
    </source>
</evidence>
<keyword evidence="4" id="KW-1133">Transmembrane helix</keyword>
<dbReference type="PANTHER" id="PTHR22550">
    <property type="entry name" value="SPORE GERMINATION PROTEIN"/>
    <property type="match status" value="1"/>
</dbReference>
<evidence type="ECO:0000313" key="5">
    <source>
        <dbReference type="EMBL" id="GIP54924.1"/>
    </source>
</evidence>
<keyword evidence="6" id="KW-1185">Reference proteome</keyword>
<dbReference type="Pfam" id="PF03323">
    <property type="entry name" value="GerA"/>
    <property type="match status" value="1"/>
</dbReference>
<reference evidence="5 6" key="1">
    <citation type="submission" date="2021-03" db="EMBL/GenBank/DDBJ databases">
        <title>Antimicrobial resistance genes in bacteria isolated from Japanese honey, and their potential for conferring macrolide and lincosamide resistance in the American foulbrood pathogen Paenibacillus larvae.</title>
        <authorList>
            <person name="Okamoto M."/>
            <person name="Kumagai M."/>
            <person name="Kanamori H."/>
            <person name="Takamatsu D."/>
        </authorList>
    </citation>
    <scope>NUCLEOTIDE SEQUENCE [LARGE SCALE GENOMIC DNA]</scope>
    <source>
        <strain evidence="5 6">J42TS3</strain>
    </source>
</reference>
<dbReference type="Proteomes" id="UP000679992">
    <property type="component" value="Unassembled WGS sequence"/>
</dbReference>
<gene>
    <name evidence="5" type="ORF">J42TS3_39590</name>
</gene>
<dbReference type="InterPro" id="IPR004995">
    <property type="entry name" value="Spore_Ger"/>
</dbReference>
<dbReference type="RefSeq" id="WP_244861634.1">
    <property type="nucleotide sequence ID" value="NZ_BOSL01000014.1"/>
</dbReference>
<name>A0ABQ4MG52_9BACL</name>
<dbReference type="EMBL" id="BOSL01000014">
    <property type="protein sequence ID" value="GIP54924.1"/>
    <property type="molecule type" value="Genomic_DNA"/>
</dbReference>
<evidence type="ECO:0000256" key="2">
    <source>
        <dbReference type="ARBA" id="ARBA00023136"/>
    </source>
</evidence>
<proteinExistence type="inferred from homology"/>
<evidence type="ECO:0000256" key="4">
    <source>
        <dbReference type="SAM" id="Phobius"/>
    </source>
</evidence>
<protein>
    <submittedName>
        <fullName evidence="5">Spore germination protein</fullName>
    </submittedName>
</protein>
<sequence length="556" mass="62231">MKKWSETYRAYKDQENSSSGSGEAAASRGFSLPLSPSLDDNLAKIEQAIGVNGDLSVRNFLIANRFKAALVFLSSMTDQNGIRENVLKPLMQWQEPEIKDEEPLREHLLDRLWNETIYISDGQKCSEISRVFDLVSSGFVVLLLDQCEQSMAFAMRQIEKRGIEQPQTEQVIRGAREGFIELLDTNLSLIRYRLQTPDLKIETGPVGQRTQSRVAVCYIQGITDPELVAEVMLRISKINFDGIIDAGYIEQFIEDQPISPFPQIQNTERPDKTVAALLEGRVVIMVDGSSFALIIPALLDQFFQTIDDYSERFIIGSLVRFIRLIALLFSLFFPSLYVSVISYNPELLPTDFAVAISGGRAGVPFPAVLEVFIMEVSMEILREATIRLPQMIGGALSIVGVLVIGQAAVSAGLASPITVVIVALTTIGSFATPAYNVAIALRMLRFPLIFLAGLFGLYGVMIGTVLIINHLLYLESFGKPYLFTLLTGMRERLTDTLFRAPLWWMNRRPSHLHPVDATRSPYGETQSYIDGIFQSKENSNEQEAENLNDPNRDRRR</sequence>
<dbReference type="InterPro" id="IPR050768">
    <property type="entry name" value="UPF0353/GerABKA_families"/>
</dbReference>
<feature type="transmembrane region" description="Helical" evidence="4">
    <location>
        <begin position="393"/>
        <end position="413"/>
    </location>
</feature>
<feature type="region of interest" description="Disordered" evidence="3">
    <location>
        <begin position="534"/>
        <end position="556"/>
    </location>
</feature>
<keyword evidence="4" id="KW-0812">Transmembrane</keyword>
<accession>A0ABQ4MG52</accession>
<keyword evidence="2 4" id="KW-0472">Membrane</keyword>
<organism evidence="5 6">
    <name type="scientific">Paenibacillus vini</name>
    <dbReference type="NCBI Taxonomy" id="1476024"/>
    <lineage>
        <taxon>Bacteria</taxon>
        <taxon>Bacillati</taxon>
        <taxon>Bacillota</taxon>
        <taxon>Bacilli</taxon>
        <taxon>Bacillales</taxon>
        <taxon>Paenibacillaceae</taxon>
        <taxon>Paenibacillus</taxon>
    </lineage>
</organism>
<dbReference type="PIRSF" id="PIRSF005690">
    <property type="entry name" value="GerBA"/>
    <property type="match status" value="1"/>
</dbReference>
<feature type="transmembrane region" description="Helical" evidence="4">
    <location>
        <begin position="448"/>
        <end position="473"/>
    </location>
</feature>
<feature type="transmembrane region" description="Helical" evidence="4">
    <location>
        <begin position="363"/>
        <end position="381"/>
    </location>
</feature>
<feature type="transmembrane region" description="Helical" evidence="4">
    <location>
        <begin position="419"/>
        <end position="441"/>
    </location>
</feature>
<feature type="transmembrane region" description="Helical" evidence="4">
    <location>
        <begin position="321"/>
        <end position="343"/>
    </location>
</feature>
<comment type="similarity">
    <text evidence="1">Belongs to the GerABKA family.</text>
</comment>
<evidence type="ECO:0000313" key="6">
    <source>
        <dbReference type="Proteomes" id="UP000679992"/>
    </source>
</evidence>
<evidence type="ECO:0000256" key="3">
    <source>
        <dbReference type="SAM" id="MobiDB-lite"/>
    </source>
</evidence>